<organism evidence="3 4">
    <name type="scientific">Candidatus Accumulibacter aalborgensis</name>
    <dbReference type="NCBI Taxonomy" id="1860102"/>
    <lineage>
        <taxon>Bacteria</taxon>
        <taxon>Pseudomonadati</taxon>
        <taxon>Pseudomonadota</taxon>
        <taxon>Betaproteobacteria</taxon>
        <taxon>Candidatus Accumulibacter</taxon>
    </lineage>
</organism>
<feature type="region of interest" description="Disordered" evidence="1">
    <location>
        <begin position="24"/>
        <end position="106"/>
    </location>
</feature>
<gene>
    <name evidence="3" type="ORF">ACCAA_680003</name>
</gene>
<keyword evidence="4" id="KW-1185">Reference proteome</keyword>
<protein>
    <submittedName>
        <fullName evidence="3">Uncharacterized protein</fullName>
    </submittedName>
</protein>
<reference evidence="3 4" key="1">
    <citation type="submission" date="2016-06" db="EMBL/GenBank/DDBJ databases">
        <authorList>
            <person name="Kjaerup R.B."/>
            <person name="Dalgaard T.S."/>
            <person name="Juul-Madsen H.R."/>
        </authorList>
    </citation>
    <scope>NUCLEOTIDE SEQUENCE [LARGE SCALE GENOMIC DNA]</scope>
    <source>
        <strain evidence="3">3</strain>
    </source>
</reference>
<dbReference type="Proteomes" id="UP000199169">
    <property type="component" value="Unassembled WGS sequence"/>
</dbReference>
<dbReference type="AlphaFoldDB" id="A0A1A8XX16"/>
<sequence length="222" mass="23866">MVSPISRRSCTISTSGWLLVRCRPKRPETSSSATCTPTPERKPVSTVRERKSARKPSPSTRPANISAAAIKASKLHRASHSFEPRTAMPARPAATTAAVAESAPTARCRDDPKMANRLIGMRMVYKPVITGVPMILVYPIVPGMASAASVKPAMMSRPSPDRSTGRTPWKTGSLKPCPSLSCIVVPLSATHPGATSERLAEPEISQNALTYEVHQSPPMRFV</sequence>
<accession>A0A1A8XX16</accession>
<feature type="transmembrane region" description="Helical" evidence="2">
    <location>
        <begin position="123"/>
        <end position="141"/>
    </location>
</feature>
<feature type="region of interest" description="Disordered" evidence="1">
    <location>
        <begin position="152"/>
        <end position="171"/>
    </location>
</feature>
<evidence type="ECO:0000313" key="4">
    <source>
        <dbReference type="Proteomes" id="UP000199169"/>
    </source>
</evidence>
<evidence type="ECO:0000313" key="3">
    <source>
        <dbReference type="EMBL" id="SBT09266.1"/>
    </source>
</evidence>
<keyword evidence="2" id="KW-1133">Transmembrane helix</keyword>
<name>A0A1A8XX16_9PROT</name>
<evidence type="ECO:0000256" key="2">
    <source>
        <dbReference type="SAM" id="Phobius"/>
    </source>
</evidence>
<evidence type="ECO:0000256" key="1">
    <source>
        <dbReference type="SAM" id="MobiDB-lite"/>
    </source>
</evidence>
<dbReference type="EMBL" id="FLQX01000147">
    <property type="protein sequence ID" value="SBT09266.1"/>
    <property type="molecule type" value="Genomic_DNA"/>
</dbReference>
<proteinExistence type="predicted"/>
<feature type="compositionally biased region" description="Basic and acidic residues" evidence="1">
    <location>
        <begin position="39"/>
        <end position="50"/>
    </location>
</feature>
<feature type="compositionally biased region" description="Low complexity" evidence="1">
    <location>
        <begin position="84"/>
        <end position="106"/>
    </location>
</feature>
<keyword evidence="2" id="KW-0812">Transmembrane</keyword>
<keyword evidence="2" id="KW-0472">Membrane</keyword>